<dbReference type="InterPro" id="IPR006680">
    <property type="entry name" value="Amidohydro-rel"/>
</dbReference>
<dbReference type="InterPro" id="IPR032466">
    <property type="entry name" value="Metal_Hydrolase"/>
</dbReference>
<gene>
    <name evidence="3" type="ORF">QGN17_00780</name>
</gene>
<dbReference type="Pfam" id="PF04909">
    <property type="entry name" value="Amidohydro_2"/>
    <property type="match status" value="1"/>
</dbReference>
<dbReference type="SUPFAM" id="SSF51556">
    <property type="entry name" value="Metallo-dependent hydrolases"/>
    <property type="match status" value="1"/>
</dbReference>
<proteinExistence type="inferred from homology"/>
<evidence type="ECO:0000259" key="2">
    <source>
        <dbReference type="Pfam" id="PF04909"/>
    </source>
</evidence>
<comment type="similarity">
    <text evidence="1">Belongs to the metallo-dependent hydrolases superfamily.</text>
</comment>
<dbReference type="EMBL" id="JARYGZ010000001">
    <property type="protein sequence ID" value="MDH7637251.1"/>
    <property type="molecule type" value="Genomic_DNA"/>
</dbReference>
<dbReference type="Proteomes" id="UP001160625">
    <property type="component" value="Unassembled WGS sequence"/>
</dbReference>
<dbReference type="InterPro" id="IPR052350">
    <property type="entry name" value="Metallo-dep_Lactonases"/>
</dbReference>
<organism evidence="3 4">
    <name type="scientific">Sphingomonas oryzagri</name>
    <dbReference type="NCBI Taxonomy" id="3042314"/>
    <lineage>
        <taxon>Bacteria</taxon>
        <taxon>Pseudomonadati</taxon>
        <taxon>Pseudomonadota</taxon>
        <taxon>Alphaproteobacteria</taxon>
        <taxon>Sphingomonadales</taxon>
        <taxon>Sphingomonadaceae</taxon>
        <taxon>Sphingomonas</taxon>
    </lineage>
</organism>
<evidence type="ECO:0000256" key="1">
    <source>
        <dbReference type="ARBA" id="ARBA00038310"/>
    </source>
</evidence>
<dbReference type="PANTHER" id="PTHR43569:SF2">
    <property type="entry name" value="AMIDOHYDROLASE-RELATED DOMAIN-CONTAINING PROTEIN"/>
    <property type="match status" value="1"/>
</dbReference>
<evidence type="ECO:0000313" key="3">
    <source>
        <dbReference type="EMBL" id="MDH7637251.1"/>
    </source>
</evidence>
<reference evidence="3" key="1">
    <citation type="submission" date="2023-04" db="EMBL/GenBank/DDBJ databases">
        <title>Sphingomonas sp. MAHUQ-71 isolated from rice field.</title>
        <authorList>
            <person name="Huq M.A."/>
        </authorList>
    </citation>
    <scope>NUCLEOTIDE SEQUENCE</scope>
    <source>
        <strain evidence="3">MAHUQ-71</strain>
    </source>
</reference>
<protein>
    <submittedName>
        <fullName evidence="3">Amidohydrolase family protein</fullName>
    </submittedName>
</protein>
<evidence type="ECO:0000313" key="4">
    <source>
        <dbReference type="Proteomes" id="UP001160625"/>
    </source>
</evidence>
<name>A0ABT6MYQ2_9SPHN</name>
<feature type="domain" description="Amidohydrolase-related" evidence="2">
    <location>
        <begin position="2"/>
        <end position="258"/>
    </location>
</feature>
<keyword evidence="4" id="KW-1185">Reference proteome</keyword>
<comment type="caution">
    <text evidence="3">The sequence shown here is derived from an EMBL/GenBank/DDBJ whole genome shotgun (WGS) entry which is preliminary data.</text>
</comment>
<accession>A0ABT6MYQ2</accession>
<dbReference type="Gene3D" id="3.20.20.140">
    <property type="entry name" value="Metal-dependent hydrolases"/>
    <property type="match status" value="1"/>
</dbReference>
<dbReference type="PANTHER" id="PTHR43569">
    <property type="entry name" value="AMIDOHYDROLASE"/>
    <property type="match status" value="1"/>
</dbReference>
<sequence>MIDAHVHLWRIGQNDCTWPTAQEAAIHRDFEIAELIATLDANGVDRAVLVQSQESPRDTDWLLDLACDSDRIAGVVGWADLRDAAAVVERAHDAMLVGLRPMVQGRAADWYDDPALDAGFAAMAEHGLVFDALIRPRHLPSLARLAARHPKLAIVVDHAAKPEGLPQWREAMAPLAGCENVGVKLSGLLSEIRVDDVTDAVGTLLASFGAERLIWGSDWPVLTMADSYSGWLDMARTLIPADDHEAVFGGNAARLYGLREPAHG</sequence>
<dbReference type="RefSeq" id="WP_281042610.1">
    <property type="nucleotide sequence ID" value="NZ_JARYGZ010000001.1"/>
</dbReference>